<evidence type="ECO:0000256" key="5">
    <source>
        <dbReference type="SAM" id="SignalP"/>
    </source>
</evidence>
<dbReference type="PANTHER" id="PTHR30222">
    <property type="entry name" value="SPERMIDINE/PUTRESCINE-BINDING PERIPLASMIC PROTEIN"/>
    <property type="match status" value="1"/>
</dbReference>
<organism evidence="6 7">
    <name type="scientific">Deinococcus koreensis</name>
    <dbReference type="NCBI Taxonomy" id="2054903"/>
    <lineage>
        <taxon>Bacteria</taxon>
        <taxon>Thermotogati</taxon>
        <taxon>Deinococcota</taxon>
        <taxon>Deinococci</taxon>
        <taxon>Deinococcales</taxon>
        <taxon>Deinococcaceae</taxon>
        <taxon>Deinococcus</taxon>
    </lineage>
</organism>
<accession>A0A2K3UZD4</accession>
<keyword evidence="3 5" id="KW-0732">Signal</keyword>
<dbReference type="AlphaFoldDB" id="A0A2K3UZD4"/>
<evidence type="ECO:0000256" key="3">
    <source>
        <dbReference type="ARBA" id="ARBA00022729"/>
    </source>
</evidence>
<name>A0A2K3UZD4_9DEIO</name>
<evidence type="ECO:0000313" key="6">
    <source>
        <dbReference type="EMBL" id="PNY81899.1"/>
    </source>
</evidence>
<dbReference type="GO" id="GO:0019808">
    <property type="term" value="F:polyamine binding"/>
    <property type="evidence" value="ECO:0007669"/>
    <property type="project" value="InterPro"/>
</dbReference>
<dbReference type="InterPro" id="IPR006059">
    <property type="entry name" value="SBP"/>
</dbReference>
<dbReference type="PRINTS" id="PR00909">
    <property type="entry name" value="SPERMDNBNDNG"/>
</dbReference>
<protein>
    <submittedName>
        <fullName evidence="6">Spermidine/putrescine ABC transporter substrate-binding protein</fullName>
    </submittedName>
</protein>
<keyword evidence="7" id="KW-1185">Reference proteome</keyword>
<reference evidence="6 7" key="1">
    <citation type="submission" date="2018-01" db="EMBL/GenBank/DDBJ databases">
        <title>Deinococcus koreensis sp. nov., a radiation-resistant bacterium isolated from river water.</title>
        <authorList>
            <person name="Choi A."/>
        </authorList>
    </citation>
    <scope>NUCLEOTIDE SEQUENCE [LARGE SCALE GENOMIC DNA]</scope>
    <source>
        <strain evidence="6 7">SJW1-2</strain>
    </source>
</reference>
<dbReference type="Pfam" id="PF13416">
    <property type="entry name" value="SBP_bac_8"/>
    <property type="match status" value="1"/>
</dbReference>
<comment type="caution">
    <text evidence="6">The sequence shown here is derived from an EMBL/GenBank/DDBJ whole genome shotgun (WGS) entry which is preliminary data.</text>
</comment>
<gene>
    <name evidence="6" type="ORF">CVO96_11405</name>
</gene>
<evidence type="ECO:0000256" key="1">
    <source>
        <dbReference type="ARBA" id="ARBA00004418"/>
    </source>
</evidence>
<feature type="chain" id="PRO_5014434076" evidence="5">
    <location>
        <begin position="22"/>
        <end position="386"/>
    </location>
</feature>
<evidence type="ECO:0000256" key="4">
    <source>
        <dbReference type="ARBA" id="ARBA00022764"/>
    </source>
</evidence>
<dbReference type="OrthoDB" id="9769319at2"/>
<dbReference type="SUPFAM" id="SSF53850">
    <property type="entry name" value="Periplasmic binding protein-like II"/>
    <property type="match status" value="1"/>
</dbReference>
<proteinExistence type="predicted"/>
<dbReference type="Gene3D" id="3.40.190.10">
    <property type="entry name" value="Periplasmic binding protein-like II"/>
    <property type="match status" value="2"/>
</dbReference>
<evidence type="ECO:0000313" key="7">
    <source>
        <dbReference type="Proteomes" id="UP000236379"/>
    </source>
</evidence>
<feature type="signal peptide" evidence="5">
    <location>
        <begin position="1"/>
        <end position="21"/>
    </location>
</feature>
<keyword evidence="4" id="KW-0574">Periplasm</keyword>
<dbReference type="GO" id="GO:0042597">
    <property type="term" value="C:periplasmic space"/>
    <property type="evidence" value="ECO:0007669"/>
    <property type="project" value="UniProtKB-SubCell"/>
</dbReference>
<dbReference type="EMBL" id="PPPD01000001">
    <property type="protein sequence ID" value="PNY81899.1"/>
    <property type="molecule type" value="Genomic_DNA"/>
</dbReference>
<evidence type="ECO:0000256" key="2">
    <source>
        <dbReference type="ARBA" id="ARBA00022448"/>
    </source>
</evidence>
<keyword evidence="2" id="KW-0813">Transport</keyword>
<dbReference type="Proteomes" id="UP000236379">
    <property type="component" value="Unassembled WGS sequence"/>
</dbReference>
<dbReference type="RefSeq" id="WP_103312338.1">
    <property type="nucleotide sequence ID" value="NZ_PPPD01000001.1"/>
</dbReference>
<dbReference type="CDD" id="cd13588">
    <property type="entry name" value="PBP2_polyamine_1"/>
    <property type="match status" value="1"/>
</dbReference>
<comment type="subcellular location">
    <subcellularLocation>
        <location evidence="1">Periplasm</location>
    </subcellularLocation>
</comment>
<dbReference type="PANTHER" id="PTHR30222:SF18">
    <property type="entry name" value="BIFUNCTIONAL POLYHYDROXYBUTYRATE SYNTHASE _ ABC TRANSPORTER PERIPLASMIC BINDING PROTEIN-RELATED"/>
    <property type="match status" value="1"/>
</dbReference>
<sequence>MKRTAVLTAALSLILSPLAQAQAATNMMSALGKNEGQLSIVAWAGYIERGESDKAYDWVTGFEKQTGCKVSVKTAGSSDEMVSLMNQGGYDLVTASGDASVRLIAGGKVQPINLKLIPSFSTVNPKLQKAPWHTVGGLTYGVPYQWGPNVLMYSTKVFKTAPKSWSVIFKEQTLPDGKSNKGRVQAYYGPIYLADAALYLMKTQPALGIKNPYELSEKQYAAVLALLRQQRPLVQRYWNDANAQVQDFTNEGTALSPTWPFQVNTLQANKQAVASTVPAEGATGWADTTMLSTTAKNPNCAYRWMEHSLTPKVQGDVAAWFGSLPAAQKGCTASELLGKEGCTTNGYNEFDKIWFWRTPVSKCATQGSCVPYSRWVSDYIAIQGGK</sequence>
<dbReference type="InterPro" id="IPR001188">
    <property type="entry name" value="Sperm_putr-bd"/>
</dbReference>
<dbReference type="GO" id="GO:0015846">
    <property type="term" value="P:polyamine transport"/>
    <property type="evidence" value="ECO:0007669"/>
    <property type="project" value="InterPro"/>
</dbReference>